<dbReference type="InterPro" id="IPR051072">
    <property type="entry name" value="CACNG_subunit"/>
</dbReference>
<accession>A0A485NUR8</accession>
<dbReference type="GO" id="GO:0032281">
    <property type="term" value="C:AMPA glutamate receptor complex"/>
    <property type="evidence" value="ECO:0007669"/>
    <property type="project" value="TreeGrafter"/>
</dbReference>
<dbReference type="GO" id="GO:0098839">
    <property type="term" value="C:postsynaptic density membrane"/>
    <property type="evidence" value="ECO:0007669"/>
    <property type="project" value="TreeGrafter"/>
</dbReference>
<evidence type="ECO:0000313" key="4">
    <source>
        <dbReference type="Proteomes" id="UP000386466"/>
    </source>
</evidence>
<reference evidence="3 4" key="1">
    <citation type="submission" date="2019-01" db="EMBL/GenBank/DDBJ databases">
        <authorList>
            <person name="Alioto T."/>
            <person name="Alioto T."/>
        </authorList>
    </citation>
    <scope>NUCLEOTIDE SEQUENCE [LARGE SCALE GENOMIC DNA]</scope>
</reference>
<proteinExistence type="predicted"/>
<keyword evidence="2" id="KW-0812">Transmembrane</keyword>
<evidence type="ECO:0000256" key="1">
    <source>
        <dbReference type="SAM" id="MobiDB-lite"/>
    </source>
</evidence>
<protein>
    <submittedName>
        <fullName evidence="3">Voltage-dependent calcium channel gamma-8 subunit</fullName>
    </submittedName>
</protein>
<dbReference type="GO" id="GO:0098943">
    <property type="term" value="P:neurotransmitter receptor transport, postsynaptic endosome to lysosome"/>
    <property type="evidence" value="ECO:0007669"/>
    <property type="project" value="TreeGrafter"/>
</dbReference>
<dbReference type="GO" id="GO:0016247">
    <property type="term" value="F:channel regulator activity"/>
    <property type="evidence" value="ECO:0007669"/>
    <property type="project" value="TreeGrafter"/>
</dbReference>
<dbReference type="GO" id="GO:0019226">
    <property type="term" value="P:transmission of nerve impulse"/>
    <property type="evidence" value="ECO:0007669"/>
    <property type="project" value="TreeGrafter"/>
</dbReference>
<evidence type="ECO:0000256" key="2">
    <source>
        <dbReference type="SAM" id="Phobius"/>
    </source>
</evidence>
<keyword evidence="4" id="KW-1185">Reference proteome</keyword>
<organism evidence="3 4">
    <name type="scientific">Lynx pardinus</name>
    <name type="common">Iberian lynx</name>
    <name type="synonym">Felis pardina</name>
    <dbReference type="NCBI Taxonomy" id="191816"/>
    <lineage>
        <taxon>Eukaryota</taxon>
        <taxon>Metazoa</taxon>
        <taxon>Chordata</taxon>
        <taxon>Craniata</taxon>
        <taxon>Vertebrata</taxon>
        <taxon>Euteleostomi</taxon>
        <taxon>Mammalia</taxon>
        <taxon>Eutheria</taxon>
        <taxon>Laurasiatheria</taxon>
        <taxon>Carnivora</taxon>
        <taxon>Feliformia</taxon>
        <taxon>Felidae</taxon>
        <taxon>Felinae</taxon>
        <taxon>Lynx</taxon>
    </lineage>
</organism>
<evidence type="ECO:0000313" key="3">
    <source>
        <dbReference type="EMBL" id="VFV35868.1"/>
    </source>
</evidence>
<name>A0A485NUR8_LYNPA</name>
<dbReference type="GO" id="GO:0098970">
    <property type="term" value="P:postsynaptic neurotransmitter receptor diffusion trapping"/>
    <property type="evidence" value="ECO:0007669"/>
    <property type="project" value="TreeGrafter"/>
</dbReference>
<sequence length="289" mass="30206">MREKGERGSSGGGSPGAKVRGGLASGEVLLLIIIQDSGLKRGVCVKINHFPEDTDYDHDSAEYLLRVVRASSIFPILSAILLLLGGVCVAASRVYKSKRNIILGAGILFVAAGERQREGAAGWGGPPARAHTCARVCGRARAYQCGVEHGLAGEEFRNLGQDMDRPGQDREHLGQGLRRLGVELRPEGAGPEPAGLEFREPGAGLGLVGKEREHLGRGLGQVGRSLQHLGLEGAVWGVTGGTWGGAYTARGWSLDQTISGAWAAQEEFRAPGTGQGAFRAEPTPSGGGA</sequence>
<gene>
    <name evidence="3" type="ORF">LYPA_23C009043</name>
</gene>
<dbReference type="PANTHER" id="PTHR12107:SF2">
    <property type="entry name" value="VOLTAGE-DEPENDENT CALCIUM CHANNEL GAMMA-8 SUBUNIT"/>
    <property type="match status" value="1"/>
</dbReference>
<feature type="transmembrane region" description="Helical" evidence="2">
    <location>
        <begin position="73"/>
        <end position="95"/>
    </location>
</feature>
<dbReference type="GO" id="GO:0099590">
    <property type="term" value="P:neurotransmitter receptor internalization"/>
    <property type="evidence" value="ECO:0007669"/>
    <property type="project" value="TreeGrafter"/>
</dbReference>
<dbReference type="GO" id="GO:0005245">
    <property type="term" value="F:voltage-gated calcium channel activity"/>
    <property type="evidence" value="ECO:0007669"/>
    <property type="project" value="TreeGrafter"/>
</dbReference>
<dbReference type="Gene3D" id="1.20.140.150">
    <property type="match status" value="1"/>
</dbReference>
<dbReference type="GO" id="GO:0051968">
    <property type="term" value="P:positive regulation of synaptic transmission, glutamatergic"/>
    <property type="evidence" value="ECO:0007669"/>
    <property type="project" value="TreeGrafter"/>
</dbReference>
<dbReference type="EMBL" id="CAAGRJ010021716">
    <property type="protein sequence ID" value="VFV35868.1"/>
    <property type="molecule type" value="Genomic_DNA"/>
</dbReference>
<dbReference type="Proteomes" id="UP000386466">
    <property type="component" value="Unassembled WGS sequence"/>
</dbReference>
<keyword evidence="2" id="KW-0472">Membrane</keyword>
<dbReference type="AlphaFoldDB" id="A0A485NUR8"/>
<keyword evidence="2" id="KW-1133">Transmembrane helix</keyword>
<feature type="region of interest" description="Disordered" evidence="1">
    <location>
        <begin position="269"/>
        <end position="289"/>
    </location>
</feature>
<dbReference type="PANTHER" id="PTHR12107">
    <property type="entry name" value="VOLTAGE-DEPENDENT CALCIUM CHANNEL GAMMA SUBUNIT"/>
    <property type="match status" value="1"/>
</dbReference>